<name>H5V4Y5_ATLHE</name>
<feature type="domain" description="HTH merR-type" evidence="2">
    <location>
        <begin position="2"/>
        <end position="71"/>
    </location>
</feature>
<comment type="caution">
    <text evidence="3">The sequence shown here is derived from an EMBL/GenBank/DDBJ whole genome shotgun (WGS) entry which is preliminary data.</text>
</comment>
<dbReference type="InterPro" id="IPR009061">
    <property type="entry name" value="DNA-bd_dom_put_sf"/>
</dbReference>
<dbReference type="GO" id="GO:0003700">
    <property type="term" value="F:DNA-binding transcription factor activity"/>
    <property type="evidence" value="ECO:0007669"/>
    <property type="project" value="InterPro"/>
</dbReference>
<sequence length="348" mass="39622">MLIQVGELAKRAGITVRTLHHYESLGLLLPSGRTAAGYRLYNAHDVQRLHTIQALTQMGLSLSDVRDTLENQSVSLNDIIGRQLTMLDEKLSRIALLRERLVTLQSELQSGQEPDLSEWLTTLELMTMYDRWFTQQELKELPFAQQDADREQEWAEMVAQAKGLIDSRVPPADPQAQALATRWMETLERDTAGKPDFLTRLNKMHASEPQMVDKTGITPQILDFITHAFAESKLAIYARYLSDEELAFTRAHYFDRMMEWPPLVAKLHQAFSRGVKPESEEGQALARHWLELFVSFAGHDPRTHQKFRVAMTNEPHLAKGTWMTPPVLGWLQQAVAALMQAQRPASAE</sequence>
<gene>
    <name evidence="3" type="ORF">EH105704_11_00400</name>
</gene>
<accession>H5V4Y5</accession>
<dbReference type="AlphaFoldDB" id="H5V4Y5"/>
<dbReference type="InterPro" id="IPR000551">
    <property type="entry name" value="MerR-type_HTH_dom"/>
</dbReference>
<protein>
    <submittedName>
        <fullName evidence="3">Putative MerR family transcriptional regulator</fullName>
    </submittedName>
</protein>
<proteinExistence type="predicted"/>
<dbReference type="PANTHER" id="PTHR30204">
    <property type="entry name" value="REDOX-CYCLING DRUG-SENSING TRANSCRIPTIONAL ACTIVATOR SOXR"/>
    <property type="match status" value="1"/>
</dbReference>
<organism evidence="3 4">
    <name type="scientific">Atlantibacter hermannii NBRC 105704</name>
    <dbReference type="NCBI Taxonomy" id="1115512"/>
    <lineage>
        <taxon>Bacteria</taxon>
        <taxon>Pseudomonadati</taxon>
        <taxon>Pseudomonadota</taxon>
        <taxon>Gammaproteobacteria</taxon>
        <taxon>Enterobacterales</taxon>
        <taxon>Enterobacteriaceae</taxon>
        <taxon>Atlantibacter</taxon>
    </lineage>
</organism>
<dbReference type="PROSITE" id="PS50937">
    <property type="entry name" value="HTH_MERR_2"/>
    <property type="match status" value="1"/>
</dbReference>
<evidence type="ECO:0000313" key="4">
    <source>
        <dbReference type="Proteomes" id="UP000010297"/>
    </source>
</evidence>
<evidence type="ECO:0000313" key="3">
    <source>
        <dbReference type="EMBL" id="GAB53043.1"/>
    </source>
</evidence>
<evidence type="ECO:0000259" key="2">
    <source>
        <dbReference type="PROSITE" id="PS50937"/>
    </source>
</evidence>
<dbReference type="InterPro" id="IPR012925">
    <property type="entry name" value="TipAS_dom"/>
</dbReference>
<evidence type="ECO:0000256" key="1">
    <source>
        <dbReference type="ARBA" id="ARBA00023125"/>
    </source>
</evidence>
<dbReference type="GeneID" id="92828093"/>
<dbReference type="PROSITE" id="PS00552">
    <property type="entry name" value="HTH_MERR_1"/>
    <property type="match status" value="1"/>
</dbReference>
<dbReference type="RefSeq" id="WP_002437206.1">
    <property type="nucleotide sequence ID" value="NZ_BAFF01000011.1"/>
</dbReference>
<reference evidence="3 4" key="1">
    <citation type="submission" date="2012-02" db="EMBL/GenBank/DDBJ databases">
        <title>Whole genome shotgun sequence of Escherichia hermannii NBRC 105704.</title>
        <authorList>
            <person name="Yoshida I."/>
            <person name="Hosoyama A."/>
            <person name="Tsuchikane K."/>
            <person name="Katsumata H."/>
            <person name="Yamazaki S."/>
            <person name="Fujita N."/>
        </authorList>
    </citation>
    <scope>NUCLEOTIDE SEQUENCE [LARGE SCALE GENOMIC DNA]</scope>
    <source>
        <strain evidence="3 4">NBRC 105704</strain>
    </source>
</reference>
<dbReference type="GO" id="GO:0003677">
    <property type="term" value="F:DNA binding"/>
    <property type="evidence" value="ECO:0007669"/>
    <property type="project" value="UniProtKB-KW"/>
</dbReference>
<dbReference type="InterPro" id="IPR047057">
    <property type="entry name" value="MerR_fam"/>
</dbReference>
<dbReference type="Gene3D" id="1.10.1660.10">
    <property type="match status" value="1"/>
</dbReference>
<dbReference type="PANTHER" id="PTHR30204:SF93">
    <property type="entry name" value="HTH MERR-TYPE DOMAIN-CONTAINING PROTEIN"/>
    <property type="match status" value="1"/>
</dbReference>
<dbReference type="eggNOG" id="COG0789">
    <property type="taxonomic scope" value="Bacteria"/>
</dbReference>
<dbReference type="Pfam" id="PF07739">
    <property type="entry name" value="TipAS"/>
    <property type="match status" value="1"/>
</dbReference>
<dbReference type="SMART" id="SM00422">
    <property type="entry name" value="HTH_MERR"/>
    <property type="match status" value="1"/>
</dbReference>
<dbReference type="SUPFAM" id="SSF46955">
    <property type="entry name" value="Putative DNA-binding domain"/>
    <property type="match status" value="1"/>
</dbReference>
<keyword evidence="4" id="KW-1185">Reference proteome</keyword>
<dbReference type="PRINTS" id="PR00040">
    <property type="entry name" value="HTHMERR"/>
</dbReference>
<keyword evidence="1" id="KW-0238">DNA-binding</keyword>
<dbReference type="Proteomes" id="UP000010297">
    <property type="component" value="Unassembled WGS sequence"/>
</dbReference>
<dbReference type="EMBL" id="BAFF01000011">
    <property type="protein sequence ID" value="GAB53043.1"/>
    <property type="molecule type" value="Genomic_DNA"/>
</dbReference>
<dbReference type="Pfam" id="PF13411">
    <property type="entry name" value="MerR_1"/>
    <property type="match status" value="1"/>
</dbReference>